<evidence type="ECO:0000313" key="2">
    <source>
        <dbReference type="Proteomes" id="UP000789595"/>
    </source>
</evidence>
<proteinExistence type="predicted"/>
<comment type="caution">
    <text evidence="1">The sequence shown here is derived from an EMBL/GenBank/DDBJ whole genome shotgun (WGS) entry which is preliminary data.</text>
</comment>
<evidence type="ECO:0000313" key="1">
    <source>
        <dbReference type="EMBL" id="CAH0380189.1"/>
    </source>
</evidence>
<sequence length="308" mass="32899">GPGAGRASESKSHKDYLLNVADIANSRRFCSSCLLRSAGLKANDDTILGGVEGGGVGGGGGHSASCKYKRSFFRGFLDFKIASFNSSGSKGAPVFGLISSYFGSTFRMRYRYLSILSVSLGNFQGHSPMSTMSFGSGILTFLGVRRSMTFFLREAVSALARIRSSSVPPLKTRFVAISASISSLIACGISARASTDHFMPVATALLLSSRALDFADASAMVVSQCVSVVSRRRRRGLPPVLACLGVRGARRRRQCRVKWWDPPGLPRDPRRLPARATSAAATGALLRLRGRRPGPVYGPWVAPRITAS</sequence>
<keyword evidence="2" id="KW-1185">Reference proteome</keyword>
<organism evidence="1 2">
    <name type="scientific">Pelagomonas calceolata</name>
    <dbReference type="NCBI Taxonomy" id="35677"/>
    <lineage>
        <taxon>Eukaryota</taxon>
        <taxon>Sar</taxon>
        <taxon>Stramenopiles</taxon>
        <taxon>Ochrophyta</taxon>
        <taxon>Pelagophyceae</taxon>
        <taxon>Pelagomonadales</taxon>
        <taxon>Pelagomonadaceae</taxon>
        <taxon>Pelagomonas</taxon>
    </lineage>
</organism>
<reference evidence="1" key="1">
    <citation type="submission" date="2021-11" db="EMBL/GenBank/DDBJ databases">
        <authorList>
            <consortium name="Genoscope - CEA"/>
            <person name="William W."/>
        </authorList>
    </citation>
    <scope>NUCLEOTIDE SEQUENCE</scope>
</reference>
<dbReference type="Proteomes" id="UP000789595">
    <property type="component" value="Unassembled WGS sequence"/>
</dbReference>
<dbReference type="AlphaFoldDB" id="A0A8J2SYZ9"/>
<name>A0A8J2SYZ9_9STRA</name>
<gene>
    <name evidence="1" type="ORF">PECAL_6P18310</name>
</gene>
<feature type="non-terminal residue" evidence="1">
    <location>
        <position position="1"/>
    </location>
</feature>
<protein>
    <submittedName>
        <fullName evidence="1">Uncharacterized protein</fullName>
    </submittedName>
</protein>
<accession>A0A8J2SYZ9</accession>
<dbReference type="EMBL" id="CAKKNE010000006">
    <property type="protein sequence ID" value="CAH0380189.1"/>
    <property type="molecule type" value="Genomic_DNA"/>
</dbReference>